<dbReference type="CDD" id="cd07012">
    <property type="entry name" value="PBP2_Bug_TTT"/>
    <property type="match status" value="1"/>
</dbReference>
<evidence type="ECO:0000256" key="2">
    <source>
        <dbReference type="SAM" id="SignalP"/>
    </source>
</evidence>
<gene>
    <name evidence="3" type="ORF">ACFSOX_15290</name>
</gene>
<keyword evidence="4" id="KW-1185">Reference proteome</keyword>
<evidence type="ECO:0000313" key="3">
    <source>
        <dbReference type="EMBL" id="MFD2183519.1"/>
    </source>
</evidence>
<keyword evidence="2" id="KW-0732">Signal</keyword>
<dbReference type="SUPFAM" id="SSF53850">
    <property type="entry name" value="Periplasmic binding protein-like II"/>
    <property type="match status" value="1"/>
</dbReference>
<evidence type="ECO:0000313" key="4">
    <source>
        <dbReference type="Proteomes" id="UP001597314"/>
    </source>
</evidence>
<organism evidence="3 4">
    <name type="scientific">Rhodoplanes azumiensis</name>
    <dbReference type="NCBI Taxonomy" id="1897628"/>
    <lineage>
        <taxon>Bacteria</taxon>
        <taxon>Pseudomonadati</taxon>
        <taxon>Pseudomonadota</taxon>
        <taxon>Alphaproteobacteria</taxon>
        <taxon>Hyphomicrobiales</taxon>
        <taxon>Nitrobacteraceae</taxon>
        <taxon>Rhodoplanes</taxon>
    </lineage>
</organism>
<comment type="caution">
    <text evidence="3">The sequence shown here is derived from an EMBL/GenBank/DDBJ whole genome shotgun (WGS) entry which is preliminary data.</text>
</comment>
<dbReference type="Gene3D" id="3.40.190.10">
    <property type="entry name" value="Periplasmic binding protein-like II"/>
    <property type="match status" value="1"/>
</dbReference>
<evidence type="ECO:0000256" key="1">
    <source>
        <dbReference type="ARBA" id="ARBA00006987"/>
    </source>
</evidence>
<feature type="signal peptide" evidence="2">
    <location>
        <begin position="1"/>
        <end position="34"/>
    </location>
</feature>
<dbReference type="PANTHER" id="PTHR42928">
    <property type="entry name" value="TRICARBOXYLATE-BINDING PROTEIN"/>
    <property type="match status" value="1"/>
</dbReference>
<dbReference type="InterPro" id="IPR005064">
    <property type="entry name" value="BUG"/>
</dbReference>
<dbReference type="Proteomes" id="UP001597314">
    <property type="component" value="Unassembled WGS sequence"/>
</dbReference>
<name>A0ABW5AKP5_9BRAD</name>
<dbReference type="PIRSF" id="PIRSF017082">
    <property type="entry name" value="YflP"/>
    <property type="match status" value="1"/>
</dbReference>
<reference evidence="4" key="1">
    <citation type="journal article" date="2019" name="Int. J. Syst. Evol. Microbiol.">
        <title>The Global Catalogue of Microorganisms (GCM) 10K type strain sequencing project: providing services to taxonomists for standard genome sequencing and annotation.</title>
        <authorList>
            <consortium name="The Broad Institute Genomics Platform"/>
            <consortium name="The Broad Institute Genome Sequencing Center for Infectious Disease"/>
            <person name="Wu L."/>
            <person name="Ma J."/>
        </authorList>
    </citation>
    <scope>NUCLEOTIDE SEQUENCE [LARGE SCALE GENOMIC DNA]</scope>
    <source>
        <strain evidence="4">CGMCC 1.6774</strain>
    </source>
</reference>
<comment type="similarity">
    <text evidence="1">Belongs to the UPF0065 (bug) family.</text>
</comment>
<dbReference type="Pfam" id="PF03401">
    <property type="entry name" value="TctC"/>
    <property type="match status" value="1"/>
</dbReference>
<dbReference type="EMBL" id="JBHUIW010000018">
    <property type="protein sequence ID" value="MFD2183519.1"/>
    <property type="molecule type" value="Genomic_DNA"/>
</dbReference>
<feature type="chain" id="PRO_5045300654" evidence="2">
    <location>
        <begin position="35"/>
        <end position="342"/>
    </location>
</feature>
<proteinExistence type="inferred from homology"/>
<dbReference type="Gene3D" id="3.40.190.150">
    <property type="entry name" value="Bordetella uptake gene, domain 1"/>
    <property type="match status" value="1"/>
</dbReference>
<protein>
    <submittedName>
        <fullName evidence="3">Bug family tripartite tricarboxylate transporter substrate binding protein</fullName>
    </submittedName>
</protein>
<dbReference type="RefSeq" id="WP_378478679.1">
    <property type="nucleotide sequence ID" value="NZ_JBHUIW010000018.1"/>
</dbReference>
<dbReference type="InterPro" id="IPR042100">
    <property type="entry name" value="Bug_dom1"/>
</dbReference>
<dbReference type="PANTHER" id="PTHR42928:SF5">
    <property type="entry name" value="BLR1237 PROTEIN"/>
    <property type="match status" value="1"/>
</dbReference>
<accession>A0ABW5AKP5</accession>
<sequence length="342" mass="35596">MSVLFRLSRPAPRAGLARALLVAAAALLSPLVSSALVAPAIAQADPAAGWPARNVRVLVPFAAGGPADLVAREIAQRLGDDLGHPFVIENQGGAGGKLAVINVARAEPDGYTLLFPASGNVVSHPLAERDMSTVEQLVPIGLVSNSAHVLVINPALPIRTMADLVAYAKANPGTLHFGSAGTGAVAHLGMEMLKLTAGIDIVHVPYRGTSQAVIDVMSGQIQATFSSMPSLKGMIDQGTLRALGMTAKSRAESGLPLISDTVPEFGYTTWYGLFAPKGTPPGIVAKISASLKKAVADKALQEKLAVQGMDLDWSTPAELEALMKKDIAKWSKVIEAANVRLK</sequence>